<dbReference type="AlphaFoldDB" id="A0A238FK72"/>
<keyword evidence="5 7" id="KW-0733">Signal recognition particle</keyword>
<accession>A0A238FK72</accession>
<dbReference type="PANTHER" id="PTHR12013">
    <property type="entry name" value="SIGNAL RECOGNITION PARTICLE 14 KD PROTEIN"/>
    <property type="match status" value="1"/>
</dbReference>
<dbReference type="InterPro" id="IPR009018">
    <property type="entry name" value="Signal_recog_particle_SRP9/14"/>
</dbReference>
<keyword evidence="4 7" id="KW-0694">RNA-binding</keyword>
<comment type="similarity">
    <text evidence="2 7">Belongs to the SRP14 family.</text>
</comment>
<name>A0A238FK72_9BASI</name>
<evidence type="ECO:0000256" key="4">
    <source>
        <dbReference type="ARBA" id="ARBA00022884"/>
    </source>
</evidence>
<evidence type="ECO:0000313" key="10">
    <source>
        <dbReference type="Proteomes" id="UP000198372"/>
    </source>
</evidence>
<comment type="function">
    <text evidence="7">Component of the signal recognition particle (SRP) complex, a ribonucleoprotein complex that mediates the cotranslational targeting of secretory and membrane proteins to the endoplasmic reticulum (ER).</text>
</comment>
<feature type="compositionally biased region" description="Basic residues" evidence="8">
    <location>
        <begin position="172"/>
        <end position="198"/>
    </location>
</feature>
<organism evidence="9 10">
    <name type="scientific">Microbotryum intermedium</name>
    <dbReference type="NCBI Taxonomy" id="269621"/>
    <lineage>
        <taxon>Eukaryota</taxon>
        <taxon>Fungi</taxon>
        <taxon>Dikarya</taxon>
        <taxon>Basidiomycota</taxon>
        <taxon>Pucciniomycotina</taxon>
        <taxon>Microbotryomycetes</taxon>
        <taxon>Microbotryales</taxon>
        <taxon>Microbotryaceae</taxon>
        <taxon>Microbotryum</taxon>
    </lineage>
</organism>
<dbReference type="GO" id="GO:0006614">
    <property type="term" value="P:SRP-dependent cotranslational protein targeting to membrane"/>
    <property type="evidence" value="ECO:0007669"/>
    <property type="project" value="UniProtKB-UniRule"/>
</dbReference>
<dbReference type="Proteomes" id="UP000198372">
    <property type="component" value="Unassembled WGS sequence"/>
</dbReference>
<feature type="compositionally biased region" description="Basic residues" evidence="8">
    <location>
        <begin position="148"/>
        <end position="162"/>
    </location>
</feature>
<dbReference type="Pfam" id="PF02290">
    <property type="entry name" value="SRP14"/>
    <property type="match status" value="1"/>
</dbReference>
<dbReference type="GO" id="GO:0008312">
    <property type="term" value="F:7S RNA binding"/>
    <property type="evidence" value="ECO:0007669"/>
    <property type="project" value="UniProtKB-UniRule"/>
</dbReference>
<evidence type="ECO:0000256" key="2">
    <source>
        <dbReference type="ARBA" id="ARBA00010349"/>
    </source>
</evidence>
<comment type="subunit">
    <text evidence="7">Component of a fungal signal recognition particle (SRP) complex that consists of a 7SL RNA molecule (scR1) and at least six protein subunits: SRP72, SRP68, SRP54, SEC65, SRP21 and SRP14.</text>
</comment>
<feature type="region of interest" description="Disordered" evidence="8">
    <location>
        <begin position="32"/>
        <end position="69"/>
    </location>
</feature>
<feature type="compositionally biased region" description="Basic residues" evidence="8">
    <location>
        <begin position="116"/>
        <end position="126"/>
    </location>
</feature>
<keyword evidence="10" id="KW-1185">Reference proteome</keyword>
<dbReference type="OrthoDB" id="19209at2759"/>
<protein>
    <recommendedName>
        <fullName evidence="7">Signal recognition particle subunit SRP14</fullName>
    </recommendedName>
    <alternativeName>
        <fullName evidence="7">Signal recognition particle 14 kDa protein</fullName>
    </alternativeName>
</protein>
<dbReference type="SUPFAM" id="SSF54762">
    <property type="entry name" value="Signal recognition particle alu RNA binding heterodimer, SRP9/14"/>
    <property type="match status" value="1"/>
</dbReference>
<dbReference type="InterPro" id="IPR003210">
    <property type="entry name" value="Signal_recog_particle_SRP14"/>
</dbReference>
<sequence length="198" mass="21710">MLTSNEEFLKQLAELFDSRKGSQGSVFITMKRMTYKPPGEDDVTMNPAEDTGEGITSSTPGSSDAQKRWPCLIRATDGKGKEAKRKISTIVAPEDHATWSSAYNALLKASFSTLRPKQKKKTKKAKTTSTGGASGGTTSKTKQGAIGKGKKGASPRQTRRTLTKITGPRRGAGAHKRRKLMERRKREVKRAWASRRKA</sequence>
<evidence type="ECO:0000256" key="5">
    <source>
        <dbReference type="ARBA" id="ARBA00023135"/>
    </source>
</evidence>
<feature type="region of interest" description="Disordered" evidence="8">
    <location>
        <begin position="114"/>
        <end position="198"/>
    </location>
</feature>
<gene>
    <name evidence="9" type="ORF">BQ2448_6614</name>
</gene>
<dbReference type="EMBL" id="FMSP01000020">
    <property type="protein sequence ID" value="SCV74182.1"/>
    <property type="molecule type" value="Genomic_DNA"/>
</dbReference>
<comment type="subcellular location">
    <subcellularLocation>
        <location evidence="1 7">Cytoplasm</location>
    </subcellularLocation>
</comment>
<keyword evidence="6 7" id="KW-0687">Ribonucleoprotein</keyword>
<reference evidence="10" key="1">
    <citation type="submission" date="2016-09" db="EMBL/GenBank/DDBJ databases">
        <authorList>
            <person name="Jeantristanb JTB J.-T."/>
            <person name="Ricardo R."/>
        </authorList>
    </citation>
    <scope>NUCLEOTIDE SEQUENCE [LARGE SCALE GENOMIC DNA]</scope>
</reference>
<feature type="compositionally biased region" description="Low complexity" evidence="8">
    <location>
        <begin position="127"/>
        <end position="145"/>
    </location>
</feature>
<dbReference type="Gene3D" id="3.30.720.10">
    <property type="entry name" value="Signal recognition particle alu RNA binding heterodimer, srp9/1"/>
    <property type="match status" value="1"/>
</dbReference>
<evidence type="ECO:0000313" key="9">
    <source>
        <dbReference type="EMBL" id="SCV74182.1"/>
    </source>
</evidence>
<proteinExistence type="inferred from homology"/>
<evidence type="ECO:0000256" key="1">
    <source>
        <dbReference type="ARBA" id="ARBA00004496"/>
    </source>
</evidence>
<dbReference type="GO" id="GO:0030942">
    <property type="term" value="F:endoplasmic reticulum signal peptide binding"/>
    <property type="evidence" value="ECO:0007669"/>
    <property type="project" value="UniProtKB-UniRule"/>
</dbReference>
<keyword evidence="3 7" id="KW-0963">Cytoplasm</keyword>
<evidence type="ECO:0000256" key="6">
    <source>
        <dbReference type="ARBA" id="ARBA00023274"/>
    </source>
</evidence>
<dbReference type="STRING" id="269621.A0A238FK72"/>
<dbReference type="GO" id="GO:0005786">
    <property type="term" value="C:signal recognition particle, endoplasmic reticulum targeting"/>
    <property type="evidence" value="ECO:0007669"/>
    <property type="project" value="UniProtKB-UniRule"/>
</dbReference>
<evidence type="ECO:0000256" key="3">
    <source>
        <dbReference type="ARBA" id="ARBA00022490"/>
    </source>
</evidence>
<evidence type="ECO:0000256" key="8">
    <source>
        <dbReference type="SAM" id="MobiDB-lite"/>
    </source>
</evidence>
<evidence type="ECO:0000256" key="7">
    <source>
        <dbReference type="RuleBase" id="RU368100"/>
    </source>
</evidence>
<feature type="compositionally biased region" description="Polar residues" evidence="8">
    <location>
        <begin position="54"/>
        <end position="64"/>
    </location>
</feature>